<evidence type="ECO:0000256" key="2">
    <source>
        <dbReference type="ARBA" id="ARBA00034247"/>
    </source>
</evidence>
<dbReference type="PROSITE" id="PS50887">
    <property type="entry name" value="GGDEF"/>
    <property type="match status" value="1"/>
</dbReference>
<protein>
    <recommendedName>
        <fullName evidence="1">diguanylate cyclase</fullName>
        <ecNumber evidence="1">2.7.7.65</ecNumber>
    </recommendedName>
</protein>
<dbReference type="InterPro" id="IPR050469">
    <property type="entry name" value="Diguanylate_Cyclase"/>
</dbReference>
<feature type="transmembrane region" description="Helical" evidence="4">
    <location>
        <begin position="65"/>
        <end position="88"/>
    </location>
</feature>
<dbReference type="CDD" id="cd01949">
    <property type="entry name" value="GGDEF"/>
    <property type="match status" value="1"/>
</dbReference>
<comment type="caution">
    <text evidence="6">The sequence shown here is derived from an EMBL/GenBank/DDBJ whole genome shotgun (WGS) entry which is preliminary data.</text>
</comment>
<evidence type="ECO:0000259" key="5">
    <source>
        <dbReference type="PROSITE" id="PS50887"/>
    </source>
</evidence>
<proteinExistence type="predicted"/>
<dbReference type="InterPro" id="IPR043128">
    <property type="entry name" value="Rev_trsase/Diguanyl_cyclase"/>
</dbReference>
<dbReference type="PANTHER" id="PTHR45138">
    <property type="entry name" value="REGULATORY COMPONENTS OF SENSORY TRANSDUCTION SYSTEM"/>
    <property type="match status" value="1"/>
</dbReference>
<name>A0A4V2JFK9_9BURK</name>
<dbReference type="SMART" id="SM00267">
    <property type="entry name" value="GGDEF"/>
    <property type="match status" value="1"/>
</dbReference>
<organism evidence="6 7">
    <name type="scientific">Aquabacterium lacunae</name>
    <dbReference type="NCBI Taxonomy" id="2528630"/>
    <lineage>
        <taxon>Bacteria</taxon>
        <taxon>Pseudomonadati</taxon>
        <taxon>Pseudomonadota</taxon>
        <taxon>Betaproteobacteria</taxon>
        <taxon>Burkholderiales</taxon>
        <taxon>Aquabacterium</taxon>
    </lineage>
</organism>
<evidence type="ECO:0000313" key="6">
    <source>
        <dbReference type="EMBL" id="TBO30340.1"/>
    </source>
</evidence>
<dbReference type="AlphaFoldDB" id="A0A4V2JFK9"/>
<sequence length="425" mass="46852">MSAAPDFRTAEIRPMTFRQAVRPLLHWMLGFDRATRERVLGVGLCVLVYLACSVVAHHVSQLGMIRPWMVDVLLWAVVPLNLLMLAAIRSGCTRRLKDPALTVPLFTVALVAISLAYIAIRPGDRGVVLGLITLVMVFGMYTHSPTHTLVTGIATMAVLGPCMAVLSRLDPVYYPGGHELLRFELLGGTVPVLIYASLQLAEWRNRLRQQRRELEAALAKVQELATRDGLTGLYNRRHMQELLDASVDRLERYGERFSVALIDLDHFKRINDTHGHRVGDEVLISFSRIAAAVLRETDVLARWGGEEFIMLFPNSSSPQAMAPLWRLQSQLRQAVVSSSRPELRVTFSAGVAIHVANASLGQTLERADTALYEAKRLGRDRVLSAVLPPSAFSELETWPDSSAELLHMSADGGLAEPSGIGSSPP</sequence>
<keyword evidence="7" id="KW-1185">Reference proteome</keyword>
<keyword evidence="4" id="KW-0472">Membrane</keyword>
<dbReference type="SUPFAM" id="SSF55073">
    <property type="entry name" value="Nucleotide cyclase"/>
    <property type="match status" value="1"/>
</dbReference>
<dbReference type="OrthoDB" id="9813903at2"/>
<accession>A0A4V2JFK9</accession>
<dbReference type="Gene3D" id="3.30.70.270">
    <property type="match status" value="1"/>
</dbReference>
<evidence type="ECO:0000256" key="4">
    <source>
        <dbReference type="SAM" id="Phobius"/>
    </source>
</evidence>
<dbReference type="NCBIfam" id="TIGR00254">
    <property type="entry name" value="GGDEF"/>
    <property type="match status" value="1"/>
</dbReference>
<keyword evidence="4" id="KW-0812">Transmembrane</keyword>
<evidence type="ECO:0000313" key="7">
    <source>
        <dbReference type="Proteomes" id="UP000292120"/>
    </source>
</evidence>
<feature type="coiled-coil region" evidence="3">
    <location>
        <begin position="200"/>
        <end position="227"/>
    </location>
</feature>
<dbReference type="EC" id="2.7.7.65" evidence="1"/>
<gene>
    <name evidence="6" type="ORF">EYS42_11660</name>
</gene>
<reference evidence="6 7" key="1">
    <citation type="submission" date="2019-02" db="EMBL/GenBank/DDBJ databases">
        <title>Aquabacterium sp. strain KMB7.</title>
        <authorList>
            <person name="Chen W.-M."/>
        </authorList>
    </citation>
    <scope>NUCLEOTIDE SEQUENCE [LARGE SCALE GENOMIC DNA]</scope>
    <source>
        <strain evidence="6 7">KMB7</strain>
    </source>
</reference>
<dbReference type="PANTHER" id="PTHR45138:SF9">
    <property type="entry name" value="DIGUANYLATE CYCLASE DGCM-RELATED"/>
    <property type="match status" value="1"/>
</dbReference>
<feature type="transmembrane region" description="Helical" evidence="4">
    <location>
        <begin position="39"/>
        <end position="59"/>
    </location>
</feature>
<comment type="catalytic activity">
    <reaction evidence="2">
        <text>2 GTP = 3',3'-c-di-GMP + 2 diphosphate</text>
        <dbReference type="Rhea" id="RHEA:24898"/>
        <dbReference type="ChEBI" id="CHEBI:33019"/>
        <dbReference type="ChEBI" id="CHEBI:37565"/>
        <dbReference type="ChEBI" id="CHEBI:58805"/>
        <dbReference type="EC" id="2.7.7.65"/>
    </reaction>
</comment>
<feature type="transmembrane region" description="Helical" evidence="4">
    <location>
        <begin position="181"/>
        <end position="201"/>
    </location>
</feature>
<feature type="transmembrane region" description="Helical" evidence="4">
    <location>
        <begin position="100"/>
        <end position="120"/>
    </location>
</feature>
<dbReference type="InterPro" id="IPR029787">
    <property type="entry name" value="Nucleotide_cyclase"/>
</dbReference>
<dbReference type="RefSeq" id="WP_130968332.1">
    <property type="nucleotide sequence ID" value="NZ_SIXI01000004.1"/>
</dbReference>
<dbReference type="FunFam" id="3.30.70.270:FF:000001">
    <property type="entry name" value="Diguanylate cyclase domain protein"/>
    <property type="match status" value="1"/>
</dbReference>
<dbReference type="Pfam" id="PF00990">
    <property type="entry name" value="GGDEF"/>
    <property type="match status" value="1"/>
</dbReference>
<keyword evidence="3" id="KW-0175">Coiled coil</keyword>
<feature type="transmembrane region" description="Helical" evidence="4">
    <location>
        <begin position="149"/>
        <end position="169"/>
    </location>
</feature>
<keyword evidence="4" id="KW-1133">Transmembrane helix</keyword>
<dbReference type="InterPro" id="IPR000160">
    <property type="entry name" value="GGDEF_dom"/>
</dbReference>
<evidence type="ECO:0000256" key="1">
    <source>
        <dbReference type="ARBA" id="ARBA00012528"/>
    </source>
</evidence>
<dbReference type="EMBL" id="SIXI01000004">
    <property type="protein sequence ID" value="TBO30340.1"/>
    <property type="molecule type" value="Genomic_DNA"/>
</dbReference>
<dbReference type="Proteomes" id="UP000292120">
    <property type="component" value="Unassembled WGS sequence"/>
</dbReference>
<evidence type="ECO:0000256" key="3">
    <source>
        <dbReference type="SAM" id="Coils"/>
    </source>
</evidence>
<dbReference type="GO" id="GO:0052621">
    <property type="term" value="F:diguanylate cyclase activity"/>
    <property type="evidence" value="ECO:0007669"/>
    <property type="project" value="UniProtKB-EC"/>
</dbReference>
<feature type="transmembrane region" description="Helical" evidence="4">
    <location>
        <begin position="126"/>
        <end position="142"/>
    </location>
</feature>
<feature type="domain" description="GGDEF" evidence="5">
    <location>
        <begin position="255"/>
        <end position="387"/>
    </location>
</feature>